<keyword evidence="6" id="KW-0732">Signal</keyword>
<evidence type="ECO:0000313" key="14">
    <source>
        <dbReference type="Proteomes" id="UP000230066"/>
    </source>
</evidence>
<evidence type="ECO:0000256" key="6">
    <source>
        <dbReference type="ARBA" id="ARBA00022729"/>
    </source>
</evidence>
<evidence type="ECO:0000256" key="1">
    <source>
        <dbReference type="ARBA" id="ARBA00004498"/>
    </source>
</evidence>
<dbReference type="InterPro" id="IPR000152">
    <property type="entry name" value="EGF-type_Asp/Asn_hydroxyl_site"/>
</dbReference>
<dbReference type="SUPFAM" id="SSF57184">
    <property type="entry name" value="Growth factor receptor domain"/>
    <property type="match status" value="4"/>
</dbReference>
<dbReference type="FunFam" id="2.10.25.10:FF:000005">
    <property type="entry name" value="Fibrillin 2"/>
    <property type="match status" value="2"/>
</dbReference>
<evidence type="ECO:0000256" key="11">
    <source>
        <dbReference type="PROSITE-ProRule" id="PRU00076"/>
    </source>
</evidence>
<proteinExistence type="inferred from homology"/>
<comment type="subcellular location">
    <subcellularLocation>
        <location evidence="1">Secreted</location>
        <location evidence="1">Extracellular space</location>
        <location evidence="1">Extracellular matrix</location>
    </subcellularLocation>
</comment>
<dbReference type="InterPro" id="IPR018097">
    <property type="entry name" value="EGF_Ca-bd_CS"/>
</dbReference>
<dbReference type="AlphaFoldDB" id="A0A4E0RDM7"/>
<gene>
    <name evidence="13" type="ORF">D915_004705</name>
</gene>
<keyword evidence="14" id="KW-1185">Reference proteome</keyword>
<dbReference type="InterPro" id="IPR055088">
    <property type="entry name" value="Fibulin_C"/>
</dbReference>
<evidence type="ECO:0000256" key="3">
    <source>
        <dbReference type="ARBA" id="ARBA00022525"/>
    </source>
</evidence>
<comment type="similarity">
    <text evidence="2">Belongs to the fibulin family.</text>
</comment>
<dbReference type="InterPro" id="IPR001881">
    <property type="entry name" value="EGF-like_Ca-bd_dom"/>
</dbReference>
<keyword evidence="10" id="KW-0325">Glycoprotein</keyword>
<sequence>MIFRRCPRGLHPLYSRLSTSHISWNLPHILVILLMISDPRVLRPSFTEPIIPSVETLFESCCSLGKIAAQTIEINGPQKDSAEETCASVLQLEISAPLESADAEQHREFSRRFWCQRVKHLCCVSSRRIRACRVGSEHILKGHENNCSVKMLENLVESRFLGVAKECCLCQLVWTENRTNHKAWEELRAQARETACPGAGCCSLLHNVTDSKNDISKRRAIMSDDPDAMLGVTTTTVPSTEPNAVTFAPDDVPDDFDFSMGGGINLPSLFPFTEGTTEVATQKTNTENVPVECAANFAWDAEQELCVRLITACPIGMYLNKTSKKCVKRGTETVTCLSGFRFNETSDTCTDINECEDGLPSGEKPCVGEGMICTNYPGSYKCSCSEGFQMAEDGTCVDINECNLPKNPCRSGQQCRNIIGSYQCVRQVPCGFGYVLNPKTQQCEDVNECKADPNICGRGMMCINVRGGHKCVDQKCPGKARRDRFGNCVPCPAGYLFNATSNSCEDVDECSTADQCKPWERCVNQMGYFVCQQKLNCEHGTRINANGTSCDDIDECTEKSFNCRSDEICMNKPGSYDCVPSPCSITQIYDYSNKTCTCEAGLRDVGGNCVDINECEETPFMCALGEKCVNHIGGFRCVRMNECQPGFERDGPFGVCRDIDECRTGMAKCGPNMYCLNTIGSFQCLCERGFKNLDHETCVDVDECQVFGSQASCPDPRARCVNTNGSHLCVCPDGFIWVDYPISKCKDIDECAQQPDRCGKEHRCVNVEGSYNCVCAPGYQATEDSKRCVDIDECQAHLYQSNSRNLCPHSLCVNTPGSYECRCPDGFRLGPGGRCYDIDECNDIPGVCKSKHAIGYSQACVNLVGGYRCVSNECPPSYTKSRLGNGFRCELNPAHACVPGDAACLAERPQTMDNLFIELDQDTGVPQILTRVDTRHLPSGVIRVDLRQHYANHLRTRNPVRVDQAFRLQRSRTQFGKVEVILIRSLPAPVDILISLHLIASKGDVQVGHSITKLYLFVTQSLNERVRNSLTSRTPAYRHTDFWTQLRHTN</sequence>
<organism evidence="13 14">
    <name type="scientific">Fasciola hepatica</name>
    <name type="common">Liver fluke</name>
    <dbReference type="NCBI Taxonomy" id="6192"/>
    <lineage>
        <taxon>Eukaryota</taxon>
        <taxon>Metazoa</taxon>
        <taxon>Spiralia</taxon>
        <taxon>Lophotrochozoa</taxon>
        <taxon>Platyhelminthes</taxon>
        <taxon>Trematoda</taxon>
        <taxon>Digenea</taxon>
        <taxon>Plagiorchiida</taxon>
        <taxon>Echinostomata</taxon>
        <taxon>Echinostomatoidea</taxon>
        <taxon>Fasciolidae</taxon>
        <taxon>Fasciola</taxon>
    </lineage>
</organism>
<protein>
    <submittedName>
        <fullName evidence="13">Fibulin-2</fullName>
    </submittedName>
</protein>
<evidence type="ECO:0000259" key="12">
    <source>
        <dbReference type="PROSITE" id="PS50026"/>
    </source>
</evidence>
<dbReference type="FunFam" id="2.10.25.10:FF:000002">
    <property type="entry name" value="Latent-transforming growth factor beta-binding protein 3"/>
    <property type="match status" value="1"/>
</dbReference>
<keyword evidence="3" id="KW-0964">Secreted</keyword>
<keyword evidence="4" id="KW-0272">Extracellular matrix</keyword>
<feature type="domain" description="EGF-like" evidence="12">
    <location>
        <begin position="747"/>
        <end position="789"/>
    </location>
</feature>
<dbReference type="InterPro" id="IPR049883">
    <property type="entry name" value="NOTCH1_EGF-like"/>
</dbReference>
<dbReference type="Pfam" id="PF22914">
    <property type="entry name" value="Fibulin_C"/>
    <property type="match status" value="1"/>
</dbReference>
<keyword evidence="9" id="KW-1015">Disulfide bond</keyword>
<dbReference type="EMBL" id="JXXN02001614">
    <property type="protein sequence ID" value="THD24414.1"/>
    <property type="molecule type" value="Genomic_DNA"/>
</dbReference>
<evidence type="ECO:0000256" key="7">
    <source>
        <dbReference type="ARBA" id="ARBA00022737"/>
    </source>
</evidence>
<dbReference type="PROSITE" id="PS01187">
    <property type="entry name" value="EGF_CA"/>
    <property type="match status" value="3"/>
</dbReference>
<keyword evidence="7" id="KW-0677">Repeat</keyword>
<comment type="caution">
    <text evidence="13">The sequence shown here is derived from an EMBL/GenBank/DDBJ whole genome shotgun (WGS) entry which is preliminary data.</text>
</comment>
<dbReference type="Pfam" id="PF07645">
    <property type="entry name" value="EGF_CA"/>
    <property type="match status" value="11"/>
</dbReference>
<dbReference type="SMART" id="SM00179">
    <property type="entry name" value="EGF_CA"/>
    <property type="match status" value="11"/>
</dbReference>
<keyword evidence="5 11" id="KW-0245">EGF-like domain</keyword>
<dbReference type="PANTHER" id="PTHR24034">
    <property type="entry name" value="EGF-LIKE DOMAIN-CONTAINING PROTEIN"/>
    <property type="match status" value="1"/>
</dbReference>
<evidence type="ECO:0000256" key="8">
    <source>
        <dbReference type="ARBA" id="ARBA00022837"/>
    </source>
</evidence>
<dbReference type="FunFam" id="2.10.25.10:FF:000038">
    <property type="entry name" value="Fibrillin 2"/>
    <property type="match status" value="1"/>
</dbReference>
<feature type="domain" description="EGF-like" evidence="12">
    <location>
        <begin position="658"/>
        <end position="699"/>
    </location>
</feature>
<dbReference type="SMART" id="SM00181">
    <property type="entry name" value="EGF"/>
    <property type="match status" value="8"/>
</dbReference>
<comment type="caution">
    <text evidence="11">Lacks conserved residue(s) required for the propagation of feature annotation.</text>
</comment>
<evidence type="ECO:0000256" key="4">
    <source>
        <dbReference type="ARBA" id="ARBA00022530"/>
    </source>
</evidence>
<evidence type="ECO:0000256" key="9">
    <source>
        <dbReference type="ARBA" id="ARBA00023157"/>
    </source>
</evidence>
<dbReference type="Proteomes" id="UP000230066">
    <property type="component" value="Unassembled WGS sequence"/>
</dbReference>
<dbReference type="InterPro" id="IPR009030">
    <property type="entry name" value="Growth_fac_rcpt_cys_sf"/>
</dbReference>
<dbReference type="PANTHER" id="PTHR24034:SF204">
    <property type="entry name" value="ADHESION G PROTEIN-COUPLED RECEPTOR E1"/>
    <property type="match status" value="1"/>
</dbReference>
<reference evidence="13" key="1">
    <citation type="submission" date="2019-03" db="EMBL/GenBank/DDBJ databases">
        <title>Improved annotation for the trematode Fasciola hepatica.</title>
        <authorList>
            <person name="Choi Y.-J."/>
            <person name="Martin J."/>
            <person name="Mitreva M."/>
        </authorList>
    </citation>
    <scope>NUCLEOTIDE SEQUENCE [LARGE SCALE GENOMIC DNA]</scope>
</reference>
<evidence type="ECO:0000256" key="10">
    <source>
        <dbReference type="ARBA" id="ARBA00023180"/>
    </source>
</evidence>
<dbReference type="InterPro" id="IPR000742">
    <property type="entry name" value="EGF"/>
</dbReference>
<accession>A0A4E0RDM7</accession>
<dbReference type="CDD" id="cd00054">
    <property type="entry name" value="EGF_CA"/>
    <property type="match status" value="6"/>
</dbReference>
<name>A0A4E0RDM7_FASHE</name>
<feature type="domain" description="EGF-like" evidence="12">
    <location>
        <begin position="351"/>
        <end position="397"/>
    </location>
</feature>
<evidence type="ECO:0000256" key="5">
    <source>
        <dbReference type="ARBA" id="ARBA00022536"/>
    </source>
</evidence>
<dbReference type="PROSITE" id="PS50026">
    <property type="entry name" value="EGF_3"/>
    <property type="match status" value="3"/>
</dbReference>
<evidence type="ECO:0000256" key="2">
    <source>
        <dbReference type="ARBA" id="ARBA00006127"/>
    </source>
</evidence>
<dbReference type="PROSITE" id="PS01186">
    <property type="entry name" value="EGF_2"/>
    <property type="match status" value="4"/>
</dbReference>
<dbReference type="PROSITE" id="PS00010">
    <property type="entry name" value="ASX_HYDROXYL"/>
    <property type="match status" value="4"/>
</dbReference>
<dbReference type="GO" id="GO:0005509">
    <property type="term" value="F:calcium ion binding"/>
    <property type="evidence" value="ECO:0007669"/>
    <property type="project" value="InterPro"/>
</dbReference>
<keyword evidence="8" id="KW-0106">Calcium</keyword>
<dbReference type="Gene3D" id="2.10.25.10">
    <property type="entry name" value="Laminin"/>
    <property type="match status" value="10"/>
</dbReference>
<evidence type="ECO:0000313" key="13">
    <source>
        <dbReference type="EMBL" id="THD24414.1"/>
    </source>
</evidence>
<dbReference type="InterPro" id="IPR050751">
    <property type="entry name" value="ECM_structural_protein"/>
</dbReference>